<keyword evidence="1" id="KW-0472">Membrane</keyword>
<protein>
    <submittedName>
        <fullName evidence="2">Uncharacterized protein</fullName>
    </submittedName>
</protein>
<keyword evidence="1" id="KW-0812">Transmembrane</keyword>
<reference evidence="2 3" key="1">
    <citation type="submission" date="2019-10" db="EMBL/GenBank/DDBJ databases">
        <title>Whole genome shotgun sequence of Streptomyces angustmyceticus NBRC 3934.</title>
        <authorList>
            <person name="Hosoyama A."/>
            <person name="Ichikawa N."/>
            <person name="Kimura A."/>
            <person name="Kitahashi Y."/>
            <person name="Komaki H."/>
            <person name="Uohara A."/>
        </authorList>
    </citation>
    <scope>NUCLEOTIDE SEQUENCE [LARGE SCALE GENOMIC DNA]</scope>
    <source>
        <strain evidence="2 3">NBRC 3934</strain>
    </source>
</reference>
<organism evidence="2 3">
    <name type="scientific">Streptomyces angustmyceticus</name>
    <dbReference type="NCBI Taxonomy" id="285578"/>
    <lineage>
        <taxon>Bacteria</taxon>
        <taxon>Bacillati</taxon>
        <taxon>Actinomycetota</taxon>
        <taxon>Actinomycetes</taxon>
        <taxon>Kitasatosporales</taxon>
        <taxon>Streptomycetaceae</taxon>
        <taxon>Streptomyces</taxon>
    </lineage>
</organism>
<keyword evidence="3" id="KW-1185">Reference proteome</keyword>
<feature type="transmembrane region" description="Helical" evidence="1">
    <location>
        <begin position="28"/>
        <end position="46"/>
    </location>
</feature>
<sequence length="49" mass="5341">MKVLLYALWAVALILVNKYLIDPLWGQLLFTFVTGGAVTAVATKMGNSK</sequence>
<evidence type="ECO:0000256" key="1">
    <source>
        <dbReference type="SAM" id="Phobius"/>
    </source>
</evidence>
<evidence type="ECO:0000313" key="3">
    <source>
        <dbReference type="Proteomes" id="UP000325598"/>
    </source>
</evidence>
<dbReference type="Proteomes" id="UP000325598">
    <property type="component" value="Unassembled WGS sequence"/>
</dbReference>
<comment type="caution">
    <text evidence="2">The sequence shown here is derived from an EMBL/GenBank/DDBJ whole genome shotgun (WGS) entry which is preliminary data.</text>
</comment>
<dbReference type="EMBL" id="BLAG01000010">
    <property type="protein sequence ID" value="GES31489.1"/>
    <property type="molecule type" value="Genomic_DNA"/>
</dbReference>
<gene>
    <name evidence="2" type="ORF">San01_39760</name>
</gene>
<keyword evidence="1" id="KW-1133">Transmembrane helix</keyword>
<name>A0A5J4LIV7_9ACTN</name>
<proteinExistence type="predicted"/>
<evidence type="ECO:0000313" key="2">
    <source>
        <dbReference type="EMBL" id="GES31489.1"/>
    </source>
</evidence>
<accession>A0A5J4LIV7</accession>
<dbReference type="AlphaFoldDB" id="A0A5J4LIV7"/>